<dbReference type="PANTHER" id="PTHR13383">
    <property type="entry name" value="RIBONUCLEASE H2 SUBUNIT B"/>
    <property type="match status" value="1"/>
</dbReference>
<evidence type="ECO:0000256" key="3">
    <source>
        <dbReference type="ARBA" id="ARBA00023242"/>
    </source>
</evidence>
<feature type="domain" description="Ribonuclease H2 subunit B wHTH" evidence="6">
    <location>
        <begin position="116"/>
        <end position="255"/>
    </location>
</feature>
<dbReference type="InterPro" id="IPR041195">
    <property type="entry name" value="Rnh202_N"/>
</dbReference>
<evidence type="ECO:0000259" key="7">
    <source>
        <dbReference type="Pfam" id="PF17745"/>
    </source>
</evidence>
<evidence type="ECO:0000256" key="4">
    <source>
        <dbReference type="ARBA" id="ARBA00024778"/>
    </source>
</evidence>
<reference evidence="8 9" key="2">
    <citation type="submission" date="2019-11" db="EMBL/GenBank/DDBJ databases">
        <authorList>
            <person name="Lu H."/>
        </authorList>
    </citation>
    <scope>NUCLEOTIDE SEQUENCE [LARGE SCALE GENOMIC DNA]</scope>
    <source>
        <strain evidence="8 9">FIM1</strain>
    </source>
</reference>
<name>A0ABX6EU96_KLUMA</name>
<feature type="domain" description="Rnh202 triple barrel" evidence="7">
    <location>
        <begin position="15"/>
        <end position="113"/>
    </location>
</feature>
<evidence type="ECO:0000256" key="2">
    <source>
        <dbReference type="ARBA" id="ARBA00019062"/>
    </source>
</evidence>
<proteinExistence type="predicted"/>
<comment type="function">
    <text evidence="4">Non catalytic subunit of RNase H2, an endonuclease that specifically degrades the RNA of RNA:DNA hybrids. Participates in DNA replication, possibly by mediating the removal of lagging-strand Okazaki fragment RNA primers during DNA replication. Mediates the excision of single ribonucleotides from DNA:RNA duplexes.</text>
</comment>
<dbReference type="EMBL" id="CP015056">
    <property type="protein sequence ID" value="QGN15411.1"/>
    <property type="molecule type" value="Genomic_DNA"/>
</dbReference>
<dbReference type="CDD" id="cd09270">
    <property type="entry name" value="RNase_H2-B"/>
    <property type="match status" value="1"/>
</dbReference>
<dbReference type="Pfam" id="PF17745">
    <property type="entry name" value="Ydr279_N"/>
    <property type="match status" value="1"/>
</dbReference>
<dbReference type="InterPro" id="IPR019024">
    <property type="entry name" value="RNase_H2_suB_wHTH"/>
</dbReference>
<dbReference type="Gene3D" id="1.10.20.120">
    <property type="match status" value="1"/>
</dbReference>
<evidence type="ECO:0000313" key="9">
    <source>
        <dbReference type="Proteomes" id="UP000422736"/>
    </source>
</evidence>
<reference evidence="8 9" key="1">
    <citation type="submission" date="2016-03" db="EMBL/GenBank/DDBJ databases">
        <title>How can Kluyveromyces marxianus grow so fast - potential evolutionary course in Saccharomyces Complex revealed by comparative genomics.</title>
        <authorList>
            <person name="Mo W."/>
            <person name="Lu W."/>
            <person name="Yang X."/>
            <person name="Qi J."/>
            <person name="Lv H."/>
        </authorList>
    </citation>
    <scope>NUCLEOTIDE SEQUENCE [LARGE SCALE GENOMIC DNA]</scope>
    <source>
        <strain evidence="8 9">FIM1</strain>
    </source>
</reference>
<evidence type="ECO:0000313" key="8">
    <source>
        <dbReference type="EMBL" id="QGN15411.1"/>
    </source>
</evidence>
<keyword evidence="3" id="KW-0539">Nucleus</keyword>
<evidence type="ECO:0000256" key="5">
    <source>
        <dbReference type="ARBA" id="ARBA00033464"/>
    </source>
</evidence>
<dbReference type="InterPro" id="IPR040456">
    <property type="entry name" value="RNase_H2_suB"/>
</dbReference>
<gene>
    <name evidence="8" type="primary">RNH202</name>
    <name evidence="8" type="ORF">FIM1_2101</name>
</gene>
<organism evidence="8 9">
    <name type="scientific">Kluyveromyces marxianus</name>
    <name type="common">Yeast</name>
    <name type="synonym">Candida kefyr</name>
    <dbReference type="NCBI Taxonomy" id="4911"/>
    <lineage>
        <taxon>Eukaryota</taxon>
        <taxon>Fungi</taxon>
        <taxon>Dikarya</taxon>
        <taxon>Ascomycota</taxon>
        <taxon>Saccharomycotina</taxon>
        <taxon>Saccharomycetes</taxon>
        <taxon>Saccharomycetales</taxon>
        <taxon>Saccharomycetaceae</taxon>
        <taxon>Kluyveromyces</taxon>
    </lineage>
</organism>
<protein>
    <recommendedName>
        <fullName evidence="2">Ribonuclease H2 subunit B</fullName>
    </recommendedName>
    <alternativeName>
        <fullName evidence="5">Ribonuclease HI subunit B</fullName>
    </alternativeName>
</protein>
<dbReference type="Proteomes" id="UP000422736">
    <property type="component" value="Chromosome 3"/>
</dbReference>
<sequence length="339" mass="38958">MTIDHETLKSYTLAVLPSGLDTSVEIFELPHPSNNESKKNLRLFTLDDQVYQLKTKEFSKGCDYNKQKDLVSDKYHYTSDGQPFKSTFLIDENNRSDGFTMENGSILYSEKYDLTFSLCGYYYRKNVVPNEDAAFTPSINGSINPDKNFYTSSDYQERLISNHNENWAKTPSHIWEKALENISKIVEEAGEKYYCIDADKITEWLVRKVCRIINNFPASLKIPSTFPENISSAFKCIMSCNLLVSLIPQLAYQRLINYESEELNIKQHFEEYKKYKEESIKEDIQKEMAIKAAMSTGLPNMTNGIDKSKKKSIPKPKVVKPKVAKGKGRIDGFFKNAKI</sequence>
<evidence type="ECO:0000256" key="1">
    <source>
        <dbReference type="ARBA" id="ARBA00004123"/>
    </source>
</evidence>
<dbReference type="PANTHER" id="PTHR13383:SF11">
    <property type="entry name" value="RIBONUCLEASE H2 SUBUNIT B"/>
    <property type="match status" value="1"/>
</dbReference>
<comment type="subcellular location">
    <subcellularLocation>
        <location evidence="1">Nucleus</location>
    </subcellularLocation>
</comment>
<evidence type="ECO:0000259" key="6">
    <source>
        <dbReference type="Pfam" id="PF09468"/>
    </source>
</evidence>
<dbReference type="Pfam" id="PF09468">
    <property type="entry name" value="RNase_H2-Ydr279"/>
    <property type="match status" value="1"/>
</dbReference>
<keyword evidence="9" id="KW-1185">Reference proteome</keyword>
<accession>A0ABX6EU96</accession>